<dbReference type="Proteomes" id="UP000247978">
    <property type="component" value="Unassembled WGS sequence"/>
</dbReference>
<keyword evidence="8 12" id="KW-0808">Transferase</keyword>
<dbReference type="SUPFAM" id="SSF88697">
    <property type="entry name" value="PUA domain-like"/>
    <property type="match status" value="1"/>
</dbReference>
<dbReference type="NCBIfam" id="TIGR00046">
    <property type="entry name" value="RsmE family RNA methyltransferase"/>
    <property type="match status" value="1"/>
</dbReference>
<dbReference type="InterPro" id="IPR046887">
    <property type="entry name" value="RsmE_PUA-like"/>
</dbReference>
<comment type="caution">
    <text evidence="15">The sequence shown here is derived from an EMBL/GenBank/DDBJ whole genome shotgun (WGS) entry which is preliminary data.</text>
</comment>
<dbReference type="NCBIfam" id="NF008691">
    <property type="entry name" value="PRK11713.1-4"/>
    <property type="match status" value="1"/>
</dbReference>
<evidence type="ECO:0000256" key="7">
    <source>
        <dbReference type="ARBA" id="ARBA00022603"/>
    </source>
</evidence>
<evidence type="ECO:0000256" key="12">
    <source>
        <dbReference type="PIRNR" id="PIRNR015601"/>
    </source>
</evidence>
<dbReference type="Pfam" id="PF04452">
    <property type="entry name" value="Methyltrans_RNA"/>
    <property type="match status" value="1"/>
</dbReference>
<comment type="subcellular location">
    <subcellularLocation>
        <location evidence="1 12">Cytoplasm</location>
    </subcellularLocation>
</comment>
<dbReference type="Gene3D" id="2.40.240.20">
    <property type="entry name" value="Hypothetical PUA domain-like, domain 1"/>
    <property type="match status" value="1"/>
</dbReference>
<comment type="similarity">
    <text evidence="2 12">Belongs to the RNA methyltransferase RsmE family.</text>
</comment>
<dbReference type="EC" id="2.1.1.193" evidence="3 12"/>
<keyword evidence="6 12" id="KW-0698">rRNA processing</keyword>
<evidence type="ECO:0000256" key="10">
    <source>
        <dbReference type="ARBA" id="ARBA00025699"/>
    </source>
</evidence>
<dbReference type="CDD" id="cd18084">
    <property type="entry name" value="RsmE-like"/>
    <property type="match status" value="1"/>
</dbReference>
<dbReference type="InterPro" id="IPR029028">
    <property type="entry name" value="Alpha/beta_knot_MTases"/>
</dbReference>
<evidence type="ECO:0000259" key="13">
    <source>
        <dbReference type="Pfam" id="PF04452"/>
    </source>
</evidence>
<dbReference type="InterPro" id="IPR029026">
    <property type="entry name" value="tRNA_m1G_MTases_N"/>
</dbReference>
<dbReference type="GO" id="GO:0070475">
    <property type="term" value="P:rRNA base methylation"/>
    <property type="evidence" value="ECO:0007669"/>
    <property type="project" value="TreeGrafter"/>
</dbReference>
<evidence type="ECO:0000256" key="8">
    <source>
        <dbReference type="ARBA" id="ARBA00022679"/>
    </source>
</evidence>
<evidence type="ECO:0000313" key="16">
    <source>
        <dbReference type="Proteomes" id="UP000247978"/>
    </source>
</evidence>
<dbReference type="Pfam" id="PF20260">
    <property type="entry name" value="PUA_4"/>
    <property type="match status" value="1"/>
</dbReference>
<dbReference type="Gene3D" id="3.40.1280.10">
    <property type="match status" value="1"/>
</dbReference>
<evidence type="ECO:0000256" key="1">
    <source>
        <dbReference type="ARBA" id="ARBA00004496"/>
    </source>
</evidence>
<evidence type="ECO:0000256" key="2">
    <source>
        <dbReference type="ARBA" id="ARBA00005528"/>
    </source>
</evidence>
<evidence type="ECO:0000256" key="9">
    <source>
        <dbReference type="ARBA" id="ARBA00022691"/>
    </source>
</evidence>
<evidence type="ECO:0000256" key="6">
    <source>
        <dbReference type="ARBA" id="ARBA00022552"/>
    </source>
</evidence>
<keyword evidence="9 12" id="KW-0949">S-adenosyl-L-methionine</keyword>
<accession>A0A2V3W0E2</accession>
<dbReference type="PANTHER" id="PTHR30027:SF3">
    <property type="entry name" value="16S RRNA (URACIL(1498)-N(3))-METHYLTRANSFERASE"/>
    <property type="match status" value="1"/>
</dbReference>
<dbReference type="InterPro" id="IPR015947">
    <property type="entry name" value="PUA-like_sf"/>
</dbReference>
<keyword evidence="5 12" id="KW-0963">Cytoplasm</keyword>
<dbReference type="GO" id="GO:0070042">
    <property type="term" value="F:rRNA (uridine-N3-)-methyltransferase activity"/>
    <property type="evidence" value="ECO:0007669"/>
    <property type="project" value="TreeGrafter"/>
</dbReference>
<sequence length="253" mass="29286">MQRYFIPEHYWNSDKVFITEDNAHHIIRVMRKKIGDEIICNHPNGEAAICTITQLTKAEVHTKITKWLEDNAELPVQVTIAQGLPKGNKLELIFQKGTELGADEFWLFQADRSIAKWEQKKAVQKIKRYEKIIKEASEQCHRNIVPNLKETGTIEELLEDSRHYHLRLFAYEEEARTNAYSSLSDALQTGKPNDKVIVFIGPEGGFSNEEVELLKANKCKPVRLGRRILRTETASMYLLASISYHFEELRCKE</sequence>
<dbReference type="GO" id="GO:0005737">
    <property type="term" value="C:cytoplasm"/>
    <property type="evidence" value="ECO:0007669"/>
    <property type="project" value="UniProtKB-SubCell"/>
</dbReference>
<keyword evidence="7 12" id="KW-0489">Methyltransferase</keyword>
<organism evidence="15 16">
    <name type="scientific">Pseudogracilibacillus auburnensis</name>
    <dbReference type="NCBI Taxonomy" id="1494959"/>
    <lineage>
        <taxon>Bacteria</taxon>
        <taxon>Bacillati</taxon>
        <taxon>Bacillota</taxon>
        <taxon>Bacilli</taxon>
        <taxon>Bacillales</taxon>
        <taxon>Bacillaceae</taxon>
        <taxon>Pseudogracilibacillus</taxon>
    </lineage>
</organism>
<dbReference type="SUPFAM" id="SSF75217">
    <property type="entry name" value="alpha/beta knot"/>
    <property type="match status" value="1"/>
</dbReference>
<feature type="domain" description="Ribosomal RNA small subunit methyltransferase E methyltransferase" evidence="13">
    <location>
        <begin position="73"/>
        <end position="242"/>
    </location>
</feature>
<dbReference type="RefSeq" id="WP_110395445.1">
    <property type="nucleotide sequence ID" value="NZ_JADIJL010000012.1"/>
</dbReference>
<evidence type="ECO:0000256" key="4">
    <source>
        <dbReference type="ARBA" id="ARBA00013673"/>
    </source>
</evidence>
<dbReference type="PANTHER" id="PTHR30027">
    <property type="entry name" value="RIBOSOMAL RNA SMALL SUBUNIT METHYLTRANSFERASE E"/>
    <property type="match status" value="1"/>
</dbReference>
<gene>
    <name evidence="15" type="ORF">DFR56_10757</name>
</gene>
<evidence type="ECO:0000259" key="14">
    <source>
        <dbReference type="Pfam" id="PF20260"/>
    </source>
</evidence>
<dbReference type="AlphaFoldDB" id="A0A2V3W0E2"/>
<keyword evidence="16" id="KW-1185">Reference proteome</keyword>
<name>A0A2V3W0E2_9BACI</name>
<evidence type="ECO:0000256" key="3">
    <source>
        <dbReference type="ARBA" id="ARBA00012328"/>
    </source>
</evidence>
<dbReference type="EMBL" id="QJJQ01000007">
    <property type="protein sequence ID" value="PXW86538.1"/>
    <property type="molecule type" value="Genomic_DNA"/>
</dbReference>
<evidence type="ECO:0000313" key="15">
    <source>
        <dbReference type="EMBL" id="PXW86538.1"/>
    </source>
</evidence>
<reference evidence="15 16" key="1">
    <citation type="submission" date="2018-05" db="EMBL/GenBank/DDBJ databases">
        <title>Genomic Encyclopedia of Type Strains, Phase IV (KMG-IV): sequencing the most valuable type-strain genomes for metagenomic binning, comparative biology and taxonomic classification.</title>
        <authorList>
            <person name="Goeker M."/>
        </authorList>
    </citation>
    <scope>NUCLEOTIDE SEQUENCE [LARGE SCALE GENOMIC DNA]</scope>
    <source>
        <strain evidence="15 16">DSM 28556</strain>
    </source>
</reference>
<dbReference type="PIRSF" id="PIRSF015601">
    <property type="entry name" value="MTase_slr0722"/>
    <property type="match status" value="1"/>
</dbReference>
<evidence type="ECO:0000256" key="11">
    <source>
        <dbReference type="ARBA" id="ARBA00047944"/>
    </source>
</evidence>
<comment type="catalytic activity">
    <reaction evidence="11 12">
        <text>uridine(1498) in 16S rRNA + S-adenosyl-L-methionine = N(3)-methyluridine(1498) in 16S rRNA + S-adenosyl-L-homocysteine + H(+)</text>
        <dbReference type="Rhea" id="RHEA:42920"/>
        <dbReference type="Rhea" id="RHEA-COMP:10283"/>
        <dbReference type="Rhea" id="RHEA-COMP:10284"/>
        <dbReference type="ChEBI" id="CHEBI:15378"/>
        <dbReference type="ChEBI" id="CHEBI:57856"/>
        <dbReference type="ChEBI" id="CHEBI:59789"/>
        <dbReference type="ChEBI" id="CHEBI:65315"/>
        <dbReference type="ChEBI" id="CHEBI:74502"/>
        <dbReference type="EC" id="2.1.1.193"/>
    </reaction>
</comment>
<dbReference type="InterPro" id="IPR006700">
    <property type="entry name" value="RsmE"/>
</dbReference>
<feature type="domain" description="Ribosomal RNA small subunit methyltransferase E PUA-like" evidence="14">
    <location>
        <begin position="18"/>
        <end position="64"/>
    </location>
</feature>
<protein>
    <recommendedName>
        <fullName evidence="4 12">Ribosomal RNA small subunit methyltransferase E</fullName>
        <ecNumber evidence="3 12">2.1.1.193</ecNumber>
    </recommendedName>
</protein>
<evidence type="ECO:0000256" key="5">
    <source>
        <dbReference type="ARBA" id="ARBA00022490"/>
    </source>
</evidence>
<dbReference type="OrthoDB" id="9815641at2"/>
<proteinExistence type="inferred from homology"/>
<dbReference type="InterPro" id="IPR046886">
    <property type="entry name" value="RsmE_MTase_dom"/>
</dbReference>
<comment type="function">
    <text evidence="10 12">Specifically methylates the N3 position of the uracil ring of uridine 1498 (m3U1498) in 16S rRNA. Acts on the fully assembled 30S ribosomal subunit.</text>
</comment>